<comment type="subunit">
    <text evidence="3 10">Component of the Mediator complex.</text>
</comment>
<evidence type="ECO:0000256" key="6">
    <source>
        <dbReference type="ARBA" id="ARBA00023159"/>
    </source>
</evidence>
<evidence type="ECO:0000256" key="1">
    <source>
        <dbReference type="ARBA" id="ARBA00004123"/>
    </source>
</evidence>
<dbReference type="GO" id="GO:0016592">
    <property type="term" value="C:mediator complex"/>
    <property type="evidence" value="ECO:0007669"/>
    <property type="project" value="UniProtKB-UniRule"/>
</dbReference>
<evidence type="ECO:0000256" key="3">
    <source>
        <dbReference type="ARBA" id="ARBA00011837"/>
    </source>
</evidence>
<dbReference type="PANTHER" id="PTHR13381">
    <property type="entry name" value="RNA POLYMERASE II HOLOENZYME COMPONENT SRB7"/>
    <property type="match status" value="1"/>
</dbReference>
<dbReference type="SUPFAM" id="SSF140718">
    <property type="entry name" value="Mediator hinge subcomplex-like"/>
    <property type="match status" value="1"/>
</dbReference>
<dbReference type="InterPro" id="IPR021384">
    <property type="entry name" value="Mediator_Med21"/>
</dbReference>
<protein>
    <recommendedName>
        <fullName evidence="4 10">Mediator of RNA polymerase II transcription subunit 21</fullName>
    </recommendedName>
</protein>
<dbReference type="Proteomes" id="UP000672032">
    <property type="component" value="Chromosome 4"/>
</dbReference>
<sequence length="213" mass="24278">MQGYADGSRLAKLSSAFRKRSSARLIDIVTSKDIISKIINIEFLFLLPQQVMADRLTQLQDAIDELALQFVASLVWVNKHHDYQILSSSDIVRKDTKKDEAGVALPNEDGCVYSQHFSPADATHIFKVEPLPKDKFEEGQRELAQDLITKEQQIELLITALPGLENSENDQQQTIQRLERELKEEEERRKVALKEKEAILAKLEGVIRSVKRP</sequence>
<evidence type="ECO:0000256" key="2">
    <source>
        <dbReference type="ARBA" id="ARBA00005770"/>
    </source>
</evidence>
<evidence type="ECO:0000256" key="9">
    <source>
        <dbReference type="ARBA" id="ARBA00025687"/>
    </source>
</evidence>
<dbReference type="Pfam" id="PF11221">
    <property type="entry name" value="Med21"/>
    <property type="match status" value="1"/>
</dbReference>
<dbReference type="InterPro" id="IPR037212">
    <property type="entry name" value="Med7/Med21-like"/>
</dbReference>
<dbReference type="Gene3D" id="6.10.280.10">
    <property type="entry name" value="Mediator complex, subunit Med21"/>
    <property type="match status" value="1"/>
</dbReference>
<dbReference type="OrthoDB" id="526653at2759"/>
<keyword evidence="7 10" id="KW-0804">Transcription</keyword>
<comment type="function">
    <text evidence="9 10">Component of the Mediator complex, a coactivator involved in the regulated transcription of nearly all RNA polymerase II-dependent genes. Mediator functions as a bridge to convey information from gene-specific regulatory proteins to the basal RNA polymerase II transcription machinery. Mediator is recruited to promoters by direct interactions with regulatory proteins and serves as a scaffold for the assembly of a functional preinitiation complex with RNA polymerase II and the general transcription factors.</text>
</comment>
<dbReference type="PANTHER" id="PTHR13381:SF0">
    <property type="entry name" value="MEDIATOR OF RNA POLYMERASE II TRANSCRIPTION SUBUNIT 21"/>
    <property type="match status" value="1"/>
</dbReference>
<comment type="subcellular location">
    <subcellularLocation>
        <location evidence="1 10">Nucleus</location>
    </subcellularLocation>
</comment>
<evidence type="ECO:0000256" key="11">
    <source>
        <dbReference type="SAM" id="Coils"/>
    </source>
</evidence>
<evidence type="ECO:0000313" key="13">
    <source>
        <dbReference type="Proteomes" id="UP000672032"/>
    </source>
</evidence>
<evidence type="ECO:0000256" key="4">
    <source>
        <dbReference type="ARBA" id="ARBA00019691"/>
    </source>
</evidence>
<dbReference type="AlphaFoldDB" id="A0A8A3PEQ9"/>
<evidence type="ECO:0000313" key="12">
    <source>
        <dbReference type="EMBL" id="QSZ33543.1"/>
    </source>
</evidence>
<dbReference type="GO" id="GO:0003712">
    <property type="term" value="F:transcription coregulator activity"/>
    <property type="evidence" value="ECO:0007669"/>
    <property type="project" value="TreeGrafter"/>
</dbReference>
<proteinExistence type="inferred from homology"/>
<feature type="coiled-coil region" evidence="11">
    <location>
        <begin position="161"/>
        <end position="202"/>
    </location>
</feature>
<evidence type="ECO:0000256" key="7">
    <source>
        <dbReference type="ARBA" id="ARBA00023163"/>
    </source>
</evidence>
<keyword evidence="13" id="KW-1185">Reference proteome</keyword>
<evidence type="ECO:0000256" key="5">
    <source>
        <dbReference type="ARBA" id="ARBA00023015"/>
    </source>
</evidence>
<gene>
    <name evidence="12" type="ORF">DSL72_005111</name>
</gene>
<comment type="similarity">
    <text evidence="2 10">Belongs to the Mediator complex subunit 21 family.</text>
</comment>
<evidence type="ECO:0000256" key="8">
    <source>
        <dbReference type="ARBA" id="ARBA00023242"/>
    </source>
</evidence>
<keyword evidence="5 10" id="KW-0805">Transcription regulation</keyword>
<organism evidence="12 13">
    <name type="scientific">Monilinia vaccinii-corymbosi</name>
    <dbReference type="NCBI Taxonomy" id="61207"/>
    <lineage>
        <taxon>Eukaryota</taxon>
        <taxon>Fungi</taxon>
        <taxon>Dikarya</taxon>
        <taxon>Ascomycota</taxon>
        <taxon>Pezizomycotina</taxon>
        <taxon>Leotiomycetes</taxon>
        <taxon>Helotiales</taxon>
        <taxon>Sclerotiniaceae</taxon>
        <taxon>Monilinia</taxon>
    </lineage>
</organism>
<keyword evidence="8 10" id="KW-0539">Nucleus</keyword>
<keyword evidence="6 10" id="KW-0010">Activator</keyword>
<accession>A0A8A3PEQ9</accession>
<dbReference type="GO" id="GO:0006357">
    <property type="term" value="P:regulation of transcription by RNA polymerase II"/>
    <property type="evidence" value="ECO:0007669"/>
    <property type="project" value="TreeGrafter"/>
</dbReference>
<keyword evidence="11" id="KW-0175">Coiled coil</keyword>
<dbReference type="EMBL" id="CP063408">
    <property type="protein sequence ID" value="QSZ33543.1"/>
    <property type="molecule type" value="Genomic_DNA"/>
</dbReference>
<evidence type="ECO:0000256" key="10">
    <source>
        <dbReference type="RuleBase" id="RU366036"/>
    </source>
</evidence>
<reference evidence="12" key="1">
    <citation type="submission" date="2020-10" db="EMBL/GenBank/DDBJ databases">
        <title>Genome Sequence of Monilinia vaccinii-corymbosi Sheds Light on Mummy Berry Disease Infection of Blueberry and Mating Type.</title>
        <authorList>
            <person name="Yow A.G."/>
            <person name="Zhang Y."/>
            <person name="Bansal K."/>
            <person name="Eacker S.M."/>
            <person name="Sullivan S."/>
            <person name="Liachko I."/>
            <person name="Cubeta M.A."/>
            <person name="Rollins J.A."/>
            <person name="Ashrafi H."/>
        </authorList>
    </citation>
    <scope>NUCLEOTIDE SEQUENCE</scope>
    <source>
        <strain evidence="12">RL-1</strain>
    </source>
</reference>
<name>A0A8A3PEQ9_9HELO</name>